<dbReference type="eggNOG" id="COG4817">
    <property type="taxonomic scope" value="Bacteria"/>
</dbReference>
<evidence type="ECO:0008006" key="4">
    <source>
        <dbReference type="Google" id="ProtNLM"/>
    </source>
</evidence>
<dbReference type="PANTHER" id="PTHR41307:SF1">
    <property type="entry name" value="MEMBRANE PROTEIN"/>
    <property type="match status" value="1"/>
</dbReference>
<dbReference type="KEGG" id="cpas:Clopa_1551"/>
<reference evidence="2 3" key="1">
    <citation type="submission" date="2012-01" db="EMBL/GenBank/DDBJ databases">
        <title>Complete sequence of chromosome of Clostridium pasteurianum BC1.</title>
        <authorList>
            <consortium name="US DOE Joint Genome Institute"/>
            <person name="Lucas S."/>
            <person name="Han J."/>
            <person name="Lapidus A."/>
            <person name="Cheng J.-F."/>
            <person name="Goodwin L."/>
            <person name="Pitluck S."/>
            <person name="Peters L."/>
            <person name="Mikhailova N."/>
            <person name="Teshima H."/>
            <person name="Detter J.C."/>
            <person name="Han C."/>
            <person name="Tapia R."/>
            <person name="Land M."/>
            <person name="Hauser L."/>
            <person name="Kyrpides N."/>
            <person name="Ivanova N."/>
            <person name="Pagani I."/>
            <person name="Dunn J."/>
            <person name="Taghavi S."/>
            <person name="Francis A."/>
            <person name="van der Lelie D."/>
            <person name="Woyke T."/>
        </authorList>
    </citation>
    <scope>NUCLEOTIDE SEQUENCE [LARGE SCALE GENOMIC DNA]</scope>
    <source>
        <strain evidence="2 3">BC1</strain>
    </source>
</reference>
<dbReference type="Gene3D" id="1.10.1900.10">
    <property type="entry name" value="c-terminal domain of poly(a) binding protein"/>
    <property type="match status" value="1"/>
</dbReference>
<keyword evidence="1" id="KW-1133">Transmembrane helix</keyword>
<feature type="transmembrane region" description="Helical" evidence="1">
    <location>
        <begin position="194"/>
        <end position="212"/>
    </location>
</feature>
<protein>
    <recommendedName>
        <fullName evidence="4">DUF1048 domain-containing protein</fullName>
    </recommendedName>
</protein>
<feature type="transmembrane region" description="Helical" evidence="1">
    <location>
        <begin position="169"/>
        <end position="188"/>
    </location>
</feature>
<organism evidence="2 3">
    <name type="scientific">Clostridium pasteurianum BC1</name>
    <dbReference type="NCBI Taxonomy" id="86416"/>
    <lineage>
        <taxon>Bacteria</taxon>
        <taxon>Bacillati</taxon>
        <taxon>Bacillota</taxon>
        <taxon>Clostridia</taxon>
        <taxon>Eubacteriales</taxon>
        <taxon>Clostridiaceae</taxon>
        <taxon>Clostridium</taxon>
    </lineage>
</organism>
<dbReference type="Pfam" id="PF06304">
    <property type="entry name" value="DUF1048"/>
    <property type="match status" value="1"/>
</dbReference>
<evidence type="ECO:0000313" key="3">
    <source>
        <dbReference type="Proteomes" id="UP000013523"/>
    </source>
</evidence>
<keyword evidence="1" id="KW-0812">Transmembrane</keyword>
<dbReference type="AlphaFoldDB" id="R4K7I3"/>
<dbReference type="PATRIC" id="fig|86416.3.peg.1526"/>
<evidence type="ECO:0000256" key="1">
    <source>
        <dbReference type="SAM" id="Phobius"/>
    </source>
</evidence>
<dbReference type="OrthoDB" id="1655249at2"/>
<dbReference type="SUPFAM" id="SSF158560">
    <property type="entry name" value="BH3980-like"/>
    <property type="match status" value="1"/>
</dbReference>
<dbReference type="Proteomes" id="UP000013523">
    <property type="component" value="Chromosome"/>
</dbReference>
<evidence type="ECO:0000313" key="2">
    <source>
        <dbReference type="EMBL" id="AGK96489.1"/>
    </source>
</evidence>
<dbReference type="PANTHER" id="PTHR41307">
    <property type="entry name" value="MEMBRANE PROTEIN-RELATED"/>
    <property type="match status" value="1"/>
</dbReference>
<dbReference type="InterPro" id="IPR008316">
    <property type="entry name" value="UCP029876"/>
</dbReference>
<feature type="transmembrane region" description="Helical" evidence="1">
    <location>
        <begin position="94"/>
        <end position="115"/>
    </location>
</feature>
<name>R4K7I3_CLOPA</name>
<dbReference type="STRING" id="86416.Clopa_1551"/>
<keyword evidence="1" id="KW-0472">Membrane</keyword>
<dbReference type="HOGENOM" id="CLU_085026_1_1_9"/>
<gene>
    <name evidence="2" type="ORF">Clopa_1551</name>
</gene>
<feature type="transmembrane region" description="Helical" evidence="1">
    <location>
        <begin position="127"/>
        <end position="148"/>
    </location>
</feature>
<keyword evidence="3" id="KW-1185">Reference proteome</keyword>
<dbReference type="RefSeq" id="WP_015614810.1">
    <property type="nucleotide sequence ID" value="NC_021182.1"/>
</dbReference>
<accession>R4K7I3</accession>
<dbReference type="EMBL" id="CP003261">
    <property type="protein sequence ID" value="AGK96489.1"/>
    <property type="molecule type" value="Genomic_DNA"/>
</dbReference>
<proteinExistence type="predicted"/>
<sequence length="222" mass="25759">MNEANKMIKENHEISKKLNKENQAIYTDIVCYIRVSSINEKEEIISDILDMFLRCQEAGKPIEEAIENDYKGFCDSIIGSVSQKRISFNNLKEYLGIIINGIFILLTIDFVFNYIPKLIASKSLISYQFNVSFFITTIIIIIISIAIVKYIGKNSFKFSNRKSSKKENFLFGSGFASFIILMGIFQYVLRNYVLFSLSGYYVFFVLGIYWIYKLISKIKDKF</sequence>